<sequence length="385" mass="44718">MKSKRLRKAEQLSSDRISILPQPILETILCFLPTKQAARTSILSREWRYKWTTIPKLEFSHTDYCVSVSEQTSDIASTRRNINARCVSCYDLHQILLLRQATINELKLILPEDDCLELDQIILHLSRNHAVKKLELFGWDLTSRWYKLPISVFSFHHVTDLELCCVDIDHPPIFNGFGSLRNLCLRSVGISTKTLLHLLSNCPSLKSLSLFTSVMDFDDKCTVIELFKCLPVIEHLNTWLHVYWWLVVDSVQQELPTSLIHLKSFCFEEICCVDGYGLAFLLVLIRCSPNLEKIKLENESDHYKECSIVWEEYSDVWLEHLNEVEIGCFSNTKREMEFVKFILARSPKLKKLSIYSIVRRNQESKMLKALLQAPRVSPVVITVRD</sequence>
<dbReference type="Pfam" id="PF00646">
    <property type="entry name" value="F-box"/>
    <property type="match status" value="1"/>
</dbReference>
<dbReference type="PANTHER" id="PTHR31639:SF315">
    <property type="entry name" value="LEUCINE-RICH REPEAT DOMAIN SUPERFAMILY, F-BOX-LIKE DOMAIN SUPERFAMILY"/>
    <property type="match status" value="1"/>
</dbReference>
<dbReference type="InterPro" id="IPR055411">
    <property type="entry name" value="LRR_FXL15/At3g58940/PEG3-like"/>
</dbReference>
<dbReference type="Gene3D" id="3.80.10.10">
    <property type="entry name" value="Ribonuclease Inhibitor"/>
    <property type="match status" value="1"/>
</dbReference>
<dbReference type="InterPro" id="IPR032675">
    <property type="entry name" value="LRR_dom_sf"/>
</dbReference>
<dbReference type="Pfam" id="PF08387">
    <property type="entry name" value="FBD"/>
    <property type="match status" value="1"/>
</dbReference>
<proteinExistence type="predicted"/>
<dbReference type="PANTHER" id="PTHR31639">
    <property type="entry name" value="F-BOX PROTEIN-LIKE"/>
    <property type="match status" value="1"/>
</dbReference>
<feature type="domain" description="FBD" evidence="1">
    <location>
        <begin position="315"/>
        <end position="381"/>
    </location>
</feature>
<dbReference type="AlphaFoldDB" id="A0AAD5G197"/>
<accession>A0AAD5G197</accession>
<dbReference type="Pfam" id="PF24758">
    <property type="entry name" value="LRR_At5g56370"/>
    <property type="match status" value="1"/>
</dbReference>
<dbReference type="EMBL" id="JAMZMK010012129">
    <property type="protein sequence ID" value="KAI7724944.1"/>
    <property type="molecule type" value="Genomic_DNA"/>
</dbReference>
<name>A0AAD5G197_AMBAR</name>
<dbReference type="InterPro" id="IPR001810">
    <property type="entry name" value="F-box_dom"/>
</dbReference>
<comment type="caution">
    <text evidence="2">The sequence shown here is derived from an EMBL/GenBank/DDBJ whole genome shotgun (WGS) entry which is preliminary data.</text>
</comment>
<gene>
    <name evidence="2" type="ORF">M8C21_005497</name>
</gene>
<evidence type="ECO:0000313" key="2">
    <source>
        <dbReference type="EMBL" id="KAI7724944.1"/>
    </source>
</evidence>
<dbReference type="InterPro" id="IPR006566">
    <property type="entry name" value="FBD"/>
</dbReference>
<evidence type="ECO:0000313" key="3">
    <source>
        <dbReference type="Proteomes" id="UP001206925"/>
    </source>
</evidence>
<dbReference type="SMART" id="SM00579">
    <property type="entry name" value="FBD"/>
    <property type="match status" value="1"/>
</dbReference>
<reference evidence="2" key="1">
    <citation type="submission" date="2022-06" db="EMBL/GenBank/DDBJ databases">
        <title>Uncovering the hologenomic basis of an extraordinary plant invasion.</title>
        <authorList>
            <person name="Bieker V.C."/>
            <person name="Martin M.D."/>
            <person name="Gilbert T."/>
            <person name="Hodgins K."/>
            <person name="Battlay P."/>
            <person name="Petersen B."/>
            <person name="Wilson J."/>
        </authorList>
    </citation>
    <scope>NUCLEOTIDE SEQUENCE</scope>
    <source>
        <strain evidence="2">AA19_3_7</strain>
        <tissue evidence="2">Leaf</tissue>
    </source>
</reference>
<organism evidence="2 3">
    <name type="scientific">Ambrosia artemisiifolia</name>
    <name type="common">Common ragweed</name>
    <dbReference type="NCBI Taxonomy" id="4212"/>
    <lineage>
        <taxon>Eukaryota</taxon>
        <taxon>Viridiplantae</taxon>
        <taxon>Streptophyta</taxon>
        <taxon>Embryophyta</taxon>
        <taxon>Tracheophyta</taxon>
        <taxon>Spermatophyta</taxon>
        <taxon>Magnoliopsida</taxon>
        <taxon>eudicotyledons</taxon>
        <taxon>Gunneridae</taxon>
        <taxon>Pentapetalae</taxon>
        <taxon>asterids</taxon>
        <taxon>campanulids</taxon>
        <taxon>Asterales</taxon>
        <taxon>Asteraceae</taxon>
        <taxon>Asteroideae</taxon>
        <taxon>Heliantheae alliance</taxon>
        <taxon>Heliantheae</taxon>
        <taxon>Ambrosia</taxon>
    </lineage>
</organism>
<dbReference type="Proteomes" id="UP001206925">
    <property type="component" value="Unassembled WGS sequence"/>
</dbReference>
<dbReference type="InterPro" id="IPR053781">
    <property type="entry name" value="F-box_AtFBL13-like"/>
</dbReference>
<dbReference type="InterPro" id="IPR036047">
    <property type="entry name" value="F-box-like_dom_sf"/>
</dbReference>
<dbReference type="CDD" id="cd22160">
    <property type="entry name" value="F-box_AtFBL13-like"/>
    <property type="match status" value="1"/>
</dbReference>
<evidence type="ECO:0000259" key="1">
    <source>
        <dbReference type="SMART" id="SM00579"/>
    </source>
</evidence>
<dbReference type="SUPFAM" id="SSF52047">
    <property type="entry name" value="RNI-like"/>
    <property type="match status" value="1"/>
</dbReference>
<dbReference type="SUPFAM" id="SSF81383">
    <property type="entry name" value="F-box domain"/>
    <property type="match status" value="1"/>
</dbReference>
<protein>
    <recommendedName>
        <fullName evidence="1">FBD domain-containing protein</fullName>
    </recommendedName>
</protein>
<keyword evidence="3" id="KW-1185">Reference proteome</keyword>